<organism evidence="4 5">
    <name type="scientific">Polarella glacialis</name>
    <name type="common">Dinoflagellate</name>
    <dbReference type="NCBI Taxonomy" id="89957"/>
    <lineage>
        <taxon>Eukaryota</taxon>
        <taxon>Sar</taxon>
        <taxon>Alveolata</taxon>
        <taxon>Dinophyceae</taxon>
        <taxon>Suessiales</taxon>
        <taxon>Suessiaceae</taxon>
        <taxon>Polarella</taxon>
    </lineage>
</organism>
<name>A0A813E7F1_POLGL</name>
<evidence type="ECO:0000259" key="3">
    <source>
        <dbReference type="Pfam" id="PF08588"/>
    </source>
</evidence>
<keyword evidence="2" id="KW-0812">Transmembrane</keyword>
<dbReference type="InterPro" id="IPR013897">
    <property type="entry name" value="Duc1"/>
</dbReference>
<dbReference type="Pfam" id="PF08588">
    <property type="entry name" value="Duc1"/>
    <property type="match status" value="1"/>
</dbReference>
<keyword evidence="2" id="KW-0472">Membrane</keyword>
<proteinExistence type="predicted"/>
<dbReference type="AlphaFoldDB" id="A0A813E7F1"/>
<feature type="compositionally biased region" description="Low complexity" evidence="1">
    <location>
        <begin position="68"/>
        <end position="77"/>
    </location>
</feature>
<dbReference type="EMBL" id="CAJNNV010008567">
    <property type="protein sequence ID" value="CAE8596408.1"/>
    <property type="molecule type" value="Genomic_DNA"/>
</dbReference>
<gene>
    <name evidence="4" type="ORF">PGLA1383_LOCUS14872</name>
</gene>
<dbReference type="Proteomes" id="UP000654075">
    <property type="component" value="Unassembled WGS sequence"/>
</dbReference>
<feature type="non-terminal residue" evidence="4">
    <location>
        <position position="1"/>
    </location>
</feature>
<evidence type="ECO:0000313" key="4">
    <source>
        <dbReference type="EMBL" id="CAE8596408.1"/>
    </source>
</evidence>
<keyword evidence="2" id="KW-1133">Transmembrane helix</keyword>
<comment type="caution">
    <text evidence="4">The sequence shown here is derived from an EMBL/GenBank/DDBJ whole genome shotgun (WGS) entry which is preliminary data.</text>
</comment>
<accession>A0A813E7F1</accession>
<dbReference type="OrthoDB" id="410307at2759"/>
<evidence type="ECO:0000256" key="1">
    <source>
        <dbReference type="SAM" id="MobiDB-lite"/>
    </source>
</evidence>
<protein>
    <recommendedName>
        <fullName evidence="3">Domain of unknown function at the cortex 1 domain-containing protein</fullName>
    </recommendedName>
</protein>
<feature type="compositionally biased region" description="Basic and acidic residues" evidence="1">
    <location>
        <begin position="38"/>
        <end position="47"/>
    </location>
</feature>
<keyword evidence="5" id="KW-1185">Reference proteome</keyword>
<sequence>WLPMCTLIISLEVVVLAVWALVALARSWRKSSEDKADAKLAAKRREPPPGTGHLVLVNASPCGPKGQSSRSDSFESSDFDSGICYGKWFMAHKPTDDPVAMESGSYPFAEHLHSRKRLWEFRLQLTFREHVPGDIFFGCEQDRYYHVGTIEHYISGSVIGLVRSAAGDGMYQSHGDDPSRVRGETERPAIMFPLWVMDQLIITPEGQKPPSLQDPNFATRGIIRASDRKSYKQAIDDLDFRPGPTFTFGFWCIAQFVDGIGWKVPGRGLLPEVKLNEIGTHPPFYLAMYSLRPKAEWSDVQGSHDRRHLDSRKIYIWRSACWSSKMPPTEERAQDLLAKSASSEKKRKPSQDEQSLLRHRNSCCCGA</sequence>
<evidence type="ECO:0000256" key="2">
    <source>
        <dbReference type="SAM" id="Phobius"/>
    </source>
</evidence>
<feature type="transmembrane region" description="Helical" evidence="2">
    <location>
        <begin position="6"/>
        <end position="25"/>
    </location>
</feature>
<evidence type="ECO:0000313" key="5">
    <source>
        <dbReference type="Proteomes" id="UP000654075"/>
    </source>
</evidence>
<feature type="region of interest" description="Disordered" evidence="1">
    <location>
        <begin position="332"/>
        <end position="355"/>
    </location>
</feature>
<feature type="region of interest" description="Disordered" evidence="1">
    <location>
        <begin position="38"/>
        <end position="77"/>
    </location>
</feature>
<reference evidence="4" key="1">
    <citation type="submission" date="2021-02" db="EMBL/GenBank/DDBJ databases">
        <authorList>
            <person name="Dougan E. K."/>
            <person name="Rhodes N."/>
            <person name="Thang M."/>
            <person name="Chan C."/>
        </authorList>
    </citation>
    <scope>NUCLEOTIDE SEQUENCE</scope>
</reference>
<feature type="domain" description="Domain of unknown function at the cortex 1" evidence="3">
    <location>
        <begin position="62"/>
        <end position="278"/>
    </location>
</feature>